<dbReference type="AlphaFoldDB" id="A0A3D8PJU6"/>
<accession>A0A3D8PJU6</accession>
<sequence length="205" mass="24391">MNKRDLQLIDDLHRFRVMSRNDIADLYFSHLKSPITSANIVLKRLVRDKQIDVSKAFSPYVYFPIQSNMKRNSTKIPHFLKIVEIYKQLQQHTKIDSFIVEPKYKKGLAEPDILVTIKGKQFYIEVQRNLYSQKVMDQKIKRYEALKYSNEFTMFPFIIMVSDTRYEINSDVTVFQVSSIHEFMNKVRKKEQAKQPVNEIKFKIG</sequence>
<comment type="caution">
    <text evidence="1">The sequence shown here is derived from an EMBL/GenBank/DDBJ whole genome shotgun (WGS) entry which is preliminary data.</text>
</comment>
<reference evidence="2" key="1">
    <citation type="submission" date="2017-11" db="EMBL/GenBank/DDBJ databases">
        <authorList>
            <person name="Zhu W."/>
        </authorList>
    </citation>
    <scope>NUCLEOTIDE SEQUENCE [LARGE SCALE GENOMIC DNA]</scope>
    <source>
        <strain evidence="2">CAU 1051</strain>
    </source>
</reference>
<evidence type="ECO:0008006" key="3">
    <source>
        <dbReference type="Google" id="ProtNLM"/>
    </source>
</evidence>
<evidence type="ECO:0000313" key="2">
    <source>
        <dbReference type="Proteomes" id="UP000256520"/>
    </source>
</evidence>
<keyword evidence="2" id="KW-1185">Reference proteome</keyword>
<dbReference type="Proteomes" id="UP000256520">
    <property type="component" value="Unassembled WGS sequence"/>
</dbReference>
<dbReference type="RefSeq" id="WP_115750821.1">
    <property type="nucleotide sequence ID" value="NZ_PIOD01000021.1"/>
</dbReference>
<organism evidence="1 2">
    <name type="scientific">Oceanobacillus chungangensis</name>
    <dbReference type="NCBI Taxonomy" id="1229152"/>
    <lineage>
        <taxon>Bacteria</taxon>
        <taxon>Bacillati</taxon>
        <taxon>Bacillota</taxon>
        <taxon>Bacilli</taxon>
        <taxon>Bacillales</taxon>
        <taxon>Bacillaceae</taxon>
        <taxon>Oceanobacillus</taxon>
    </lineage>
</organism>
<name>A0A3D8PJU6_9BACI</name>
<gene>
    <name evidence="1" type="ORF">CWR45_15720</name>
</gene>
<evidence type="ECO:0000313" key="1">
    <source>
        <dbReference type="EMBL" id="RDW15942.1"/>
    </source>
</evidence>
<dbReference type="OrthoDB" id="2903198at2"/>
<proteinExistence type="predicted"/>
<protein>
    <recommendedName>
        <fullName evidence="3">Replication-relaxation</fullName>
    </recommendedName>
</protein>
<dbReference type="EMBL" id="PIOD01000021">
    <property type="protein sequence ID" value="RDW15942.1"/>
    <property type="molecule type" value="Genomic_DNA"/>
</dbReference>